<protein>
    <recommendedName>
        <fullName evidence="7">RING-type domain-containing protein</fullName>
    </recommendedName>
</protein>
<evidence type="ECO:0000313" key="8">
    <source>
        <dbReference type="EMBL" id="KAK7492000.1"/>
    </source>
</evidence>
<dbReference type="Proteomes" id="UP001519460">
    <property type="component" value="Unassembled WGS sequence"/>
</dbReference>
<organism evidence="8 9">
    <name type="scientific">Batillaria attramentaria</name>
    <dbReference type="NCBI Taxonomy" id="370345"/>
    <lineage>
        <taxon>Eukaryota</taxon>
        <taxon>Metazoa</taxon>
        <taxon>Spiralia</taxon>
        <taxon>Lophotrochozoa</taxon>
        <taxon>Mollusca</taxon>
        <taxon>Gastropoda</taxon>
        <taxon>Caenogastropoda</taxon>
        <taxon>Sorbeoconcha</taxon>
        <taxon>Cerithioidea</taxon>
        <taxon>Batillariidae</taxon>
        <taxon>Batillaria</taxon>
    </lineage>
</organism>
<feature type="domain" description="RING-type" evidence="7">
    <location>
        <begin position="1170"/>
        <end position="1204"/>
    </location>
</feature>
<dbReference type="InterPro" id="IPR001841">
    <property type="entry name" value="Znf_RING"/>
</dbReference>
<feature type="compositionally biased region" description="Polar residues" evidence="6">
    <location>
        <begin position="583"/>
        <end position="592"/>
    </location>
</feature>
<feature type="compositionally biased region" description="Polar residues" evidence="6">
    <location>
        <begin position="108"/>
        <end position="128"/>
    </location>
</feature>
<dbReference type="SMART" id="SM00238">
    <property type="entry name" value="BIR"/>
    <property type="match status" value="2"/>
</dbReference>
<feature type="region of interest" description="Disordered" evidence="6">
    <location>
        <begin position="226"/>
        <end position="289"/>
    </location>
</feature>
<evidence type="ECO:0000256" key="5">
    <source>
        <dbReference type="PROSITE-ProRule" id="PRU00175"/>
    </source>
</evidence>
<dbReference type="InterPro" id="IPR013083">
    <property type="entry name" value="Znf_RING/FYVE/PHD"/>
</dbReference>
<evidence type="ECO:0000256" key="1">
    <source>
        <dbReference type="ARBA" id="ARBA00006672"/>
    </source>
</evidence>
<keyword evidence="3 5" id="KW-0863">Zinc-finger</keyword>
<evidence type="ECO:0000259" key="7">
    <source>
        <dbReference type="PROSITE" id="PS50089"/>
    </source>
</evidence>
<reference evidence="8 9" key="1">
    <citation type="journal article" date="2023" name="Sci. Data">
        <title>Genome assembly of the Korean intertidal mud-creeper Batillaria attramentaria.</title>
        <authorList>
            <person name="Patra A.K."/>
            <person name="Ho P.T."/>
            <person name="Jun S."/>
            <person name="Lee S.J."/>
            <person name="Kim Y."/>
            <person name="Won Y.J."/>
        </authorList>
    </citation>
    <scope>NUCLEOTIDE SEQUENCE [LARGE SCALE GENOMIC DNA]</scope>
    <source>
        <strain evidence="8">Wonlab-2016</strain>
    </source>
</reference>
<name>A0ABD0KY32_9CAEN</name>
<dbReference type="InterPro" id="IPR050784">
    <property type="entry name" value="IAP"/>
</dbReference>
<dbReference type="Gene3D" id="3.30.40.10">
    <property type="entry name" value="Zinc/RING finger domain, C3HC4 (zinc finger)"/>
    <property type="match status" value="1"/>
</dbReference>
<sequence>MASEVHRDFLCDTDTFLSPLRRKIIHRLHVDKETIRSITNLEQQMKHSSVNGKPIKDTLEQNRGPADKHLKVFTGLNVEIRLENSTGSGVKELHTSQENSEEFDNDLHSSGSEFCTDRPNTVDETVPTQDGGPTLTEYGIRSTSANAGNTPNGVDFGGQSCGSQNDMQAASSVNIHANISQSARGQTAAENECQKDKAVAEKAYQTPRELPTPAITKDIKTVSSALGFQDASSEDRSSKAKSQPENVCPEASPDTVYMLPTSNLQADRNKLPVAQRLDTKQPLDTDLPHKSVMGTDKCYLGENLTTEDINWAYHTVVEEKKTGHLLEMETLCTMSKKDSPGNLTNGTKTGISKVTGLESVRFTTEKEPQEDTEMSLPEKPGFFKDNLYRDALEIHHLHDSKADTMVDDTTCQTSEKTLGISVLSFAQRFKRSLVPQKNTVVRAAPLDKTVRYTKNNEQWCYESNRLASFKSLDLPVSPIRLAESGFYYDEEGDKILCFSCGFEKRYWDREKQEHKVRLIHLRNSPTCKHANFTDTRNVPISSRTPTSLPSDPQSQHPNGTGQQGQQARHTQQSFRESRKQDTSTDGESTSPQRPFVAAESYAPPQRSEFTGHQEGHPNEHRMPSGGDTFQTDASPRFSGGIVRTSVDKPPLSAVGKKVSNSSSVEQTADGISTLSLPQPAPDIDSLKRHMQLVAQSAGTAMPCSALPIQGTLGSGQVYLCYTSMQAPSHPSLAAGGSFIRLPVQVTTPATRQTDTTSHDHLPGACGQGGSENASDIPEDLVDDPAVRTLDVKRAASPMNATARARFISFVGWPARSGQNPRTLVLAGFYYLGSGDSVRCWFCGIILRNWRQSDDPWVTHCLFRFSCAYVIAIKGQNFVTQALINRNGSTITESHQQGRQSPTDALPAGNCQQSQRVSSERVEVDSNRNVNAASRENASREIPAAVARHPAVPGGDVSTYSSSAPRSTNAAAANDNTDASSEIAQAKGAVLNQSQASASSAERTVLRDPRSSASSPETSQVSGSSADATGRSAETSQPEATASPRAGGRQGKSKKAKGANKDANNEKTNTTTPRPANATPGRPSQQLEVDSEPSTTAAGSTSNGGGFLGTTISNHQPANLAGASTTMEPASCVSGATPITSGPRPMAGEDAETYYRRILKENRRLRARRTCKICWRNVIDTIFLPCGHLCTCDTCSATIRECCLCYQRIRGTAHVYLE</sequence>
<dbReference type="EMBL" id="JACVVK020000107">
    <property type="protein sequence ID" value="KAK7492000.1"/>
    <property type="molecule type" value="Genomic_DNA"/>
</dbReference>
<dbReference type="SUPFAM" id="SSF57924">
    <property type="entry name" value="Inhibitor of apoptosis (IAP) repeat"/>
    <property type="match status" value="2"/>
</dbReference>
<feature type="compositionally biased region" description="Low complexity" evidence="6">
    <location>
        <begin position="559"/>
        <end position="572"/>
    </location>
</feature>
<dbReference type="Gene3D" id="1.10.1170.10">
    <property type="entry name" value="Inhibitor Of Apoptosis Protein (2mihbC-IAP-1), Chain A"/>
    <property type="match status" value="2"/>
</dbReference>
<feature type="compositionally biased region" description="Basic and acidic residues" evidence="6">
    <location>
        <begin position="277"/>
        <end position="289"/>
    </location>
</feature>
<keyword evidence="9" id="KW-1185">Reference proteome</keyword>
<feature type="region of interest" description="Disordered" evidence="6">
    <location>
        <begin position="890"/>
        <end position="1125"/>
    </location>
</feature>
<feature type="compositionally biased region" description="Low complexity" evidence="6">
    <location>
        <begin position="966"/>
        <end position="980"/>
    </location>
</feature>
<dbReference type="FunFam" id="1.10.1170.10:FF:000002">
    <property type="entry name" value="Baculoviral IAP repeat containing 7"/>
    <property type="match status" value="1"/>
</dbReference>
<feature type="compositionally biased region" description="Low complexity" evidence="6">
    <location>
        <begin position="1065"/>
        <end position="1082"/>
    </location>
</feature>
<feature type="compositionally biased region" description="Polar residues" evidence="6">
    <location>
        <begin position="532"/>
        <end position="558"/>
    </location>
</feature>
<dbReference type="PANTHER" id="PTHR10044:SF139">
    <property type="entry name" value="DEATH-ASSOCIATED INHIBITOR OF APOPTOSIS 2"/>
    <property type="match status" value="1"/>
</dbReference>
<evidence type="ECO:0000256" key="2">
    <source>
        <dbReference type="ARBA" id="ARBA00022723"/>
    </source>
</evidence>
<dbReference type="PANTHER" id="PTHR10044">
    <property type="entry name" value="INHIBITOR OF APOPTOSIS"/>
    <property type="match status" value="1"/>
</dbReference>
<evidence type="ECO:0000256" key="6">
    <source>
        <dbReference type="SAM" id="MobiDB-lite"/>
    </source>
</evidence>
<evidence type="ECO:0000256" key="3">
    <source>
        <dbReference type="ARBA" id="ARBA00022771"/>
    </source>
</evidence>
<dbReference type="Pfam" id="PF00653">
    <property type="entry name" value="BIR"/>
    <property type="match status" value="2"/>
</dbReference>
<feature type="compositionally biased region" description="Polar residues" evidence="6">
    <location>
        <begin position="1109"/>
        <end position="1125"/>
    </location>
</feature>
<feature type="compositionally biased region" description="Polar residues" evidence="6">
    <location>
        <begin position="890"/>
        <end position="902"/>
    </location>
</feature>
<dbReference type="CDD" id="cd00022">
    <property type="entry name" value="BIR"/>
    <property type="match status" value="1"/>
</dbReference>
<dbReference type="Pfam" id="PF13920">
    <property type="entry name" value="zf-C3HC4_3"/>
    <property type="match status" value="1"/>
</dbReference>
<feature type="region of interest" description="Disordered" evidence="6">
    <location>
        <begin position="749"/>
        <end position="773"/>
    </location>
</feature>
<dbReference type="GO" id="GO:0008270">
    <property type="term" value="F:zinc ion binding"/>
    <property type="evidence" value="ECO:0007669"/>
    <property type="project" value="UniProtKB-KW"/>
</dbReference>
<gene>
    <name evidence="8" type="ORF">BaRGS_00016664</name>
</gene>
<feature type="compositionally biased region" description="Basic and acidic residues" evidence="6">
    <location>
        <begin position="609"/>
        <end position="622"/>
    </location>
</feature>
<dbReference type="PROSITE" id="PS50143">
    <property type="entry name" value="BIR_REPEAT_2"/>
    <property type="match status" value="2"/>
</dbReference>
<comment type="caution">
    <text evidence="8">The sequence shown here is derived from an EMBL/GenBank/DDBJ whole genome shotgun (WGS) entry which is preliminary data.</text>
</comment>
<feature type="compositionally biased region" description="Polar residues" evidence="6">
    <location>
        <begin position="926"/>
        <end position="935"/>
    </location>
</feature>
<dbReference type="PROSITE" id="PS50089">
    <property type="entry name" value="ZF_RING_2"/>
    <property type="match status" value="1"/>
</dbReference>
<feature type="region of interest" description="Disordered" evidence="6">
    <location>
        <begin position="97"/>
        <end position="134"/>
    </location>
</feature>
<accession>A0ABD0KY32</accession>
<evidence type="ECO:0000256" key="4">
    <source>
        <dbReference type="ARBA" id="ARBA00022833"/>
    </source>
</evidence>
<feature type="region of interest" description="Disordered" evidence="6">
    <location>
        <begin position="527"/>
        <end position="660"/>
    </location>
</feature>
<dbReference type="InterPro" id="IPR001370">
    <property type="entry name" value="BIR_rpt"/>
</dbReference>
<feature type="compositionally biased region" description="Polar residues" evidence="6">
    <location>
        <begin position="990"/>
        <end position="1001"/>
    </location>
</feature>
<feature type="compositionally biased region" description="Polar residues" evidence="6">
    <location>
        <begin position="1010"/>
        <end position="1039"/>
    </location>
</feature>
<evidence type="ECO:0000313" key="9">
    <source>
        <dbReference type="Proteomes" id="UP001519460"/>
    </source>
</evidence>
<keyword evidence="2" id="KW-0479">Metal-binding</keyword>
<keyword evidence="4" id="KW-0862">Zinc</keyword>
<dbReference type="AlphaFoldDB" id="A0ABD0KY32"/>
<proteinExistence type="inferred from homology"/>
<comment type="similarity">
    <text evidence="1">Belongs to the IAP family.</text>
</comment>